<reference evidence="4" key="1">
    <citation type="submission" date="2018-06" db="EMBL/GenBank/DDBJ databases">
        <authorList>
            <person name="Zhirakovskaya E."/>
        </authorList>
    </citation>
    <scope>NUCLEOTIDE SEQUENCE</scope>
</reference>
<keyword evidence="4" id="KW-0966">Cell projection</keyword>
<dbReference type="Gene3D" id="2.30.30.910">
    <property type="match status" value="1"/>
</dbReference>
<dbReference type="InterPro" id="IPR025963">
    <property type="entry name" value="FLgD_Tudor"/>
</dbReference>
<sequence>MSAIEQSVLDNLNISRRPQASGGDEIGQEGFLKLMTAQMNNQDPTKPMESGEFFSQIAQFSSVAGIQDLQNSFSQVATALQSNQALQASTMVGRTVMIPSGEAVFNGEDPVVGKVAVPDATNQLIINVLDDTGQVVKTMNMGTRNAGVADFSWDGRNEEGELMPKGDYTIKAIATTSNESIELGTLLAERVESVTLGSGGITLDLASDRSVPMSGVKQVL</sequence>
<dbReference type="InterPro" id="IPR005648">
    <property type="entry name" value="FlgD"/>
</dbReference>
<dbReference type="Gene3D" id="2.60.40.4070">
    <property type="match status" value="1"/>
</dbReference>
<dbReference type="Pfam" id="PF13860">
    <property type="entry name" value="FlgD_ig"/>
    <property type="match status" value="1"/>
</dbReference>
<feature type="domain" description="FlgD/Vpr Ig-like" evidence="2">
    <location>
        <begin position="104"/>
        <end position="177"/>
    </location>
</feature>
<evidence type="ECO:0000259" key="3">
    <source>
        <dbReference type="Pfam" id="PF13861"/>
    </source>
</evidence>
<organism evidence="4">
    <name type="scientific">hydrothermal vent metagenome</name>
    <dbReference type="NCBI Taxonomy" id="652676"/>
    <lineage>
        <taxon>unclassified sequences</taxon>
        <taxon>metagenomes</taxon>
        <taxon>ecological metagenomes</taxon>
    </lineage>
</organism>
<accession>A0A3B0ZES0</accession>
<dbReference type="EMBL" id="UOFQ01000006">
    <property type="protein sequence ID" value="VAW84749.1"/>
    <property type="molecule type" value="Genomic_DNA"/>
</dbReference>
<protein>
    <submittedName>
        <fullName evidence="4">Flagellar basal-body rod modification protein FlgD</fullName>
    </submittedName>
</protein>
<keyword evidence="1" id="KW-1005">Bacterial flagellum biogenesis</keyword>
<dbReference type="GO" id="GO:0044781">
    <property type="term" value="P:bacterial-type flagellum organization"/>
    <property type="evidence" value="ECO:0007669"/>
    <property type="project" value="UniProtKB-KW"/>
</dbReference>
<evidence type="ECO:0000256" key="1">
    <source>
        <dbReference type="ARBA" id="ARBA00022795"/>
    </source>
</evidence>
<keyword evidence="4" id="KW-0282">Flagellum</keyword>
<evidence type="ECO:0000259" key="2">
    <source>
        <dbReference type="Pfam" id="PF13860"/>
    </source>
</evidence>
<evidence type="ECO:0000313" key="4">
    <source>
        <dbReference type="EMBL" id="VAW84749.1"/>
    </source>
</evidence>
<dbReference type="Pfam" id="PF03963">
    <property type="entry name" value="FlgD"/>
    <property type="match status" value="1"/>
</dbReference>
<name>A0A3B0ZES0_9ZZZZ</name>
<proteinExistence type="predicted"/>
<keyword evidence="4" id="KW-0969">Cilium</keyword>
<dbReference type="AlphaFoldDB" id="A0A3B0ZES0"/>
<dbReference type="Pfam" id="PF13861">
    <property type="entry name" value="FLgD_tudor"/>
    <property type="match status" value="1"/>
</dbReference>
<gene>
    <name evidence="4" type="ORF">MNBD_GAMMA17-1554</name>
</gene>
<feature type="domain" description="FlgD Tudor-like" evidence="3">
    <location>
        <begin position="83"/>
        <end position="217"/>
    </location>
</feature>
<dbReference type="InterPro" id="IPR025965">
    <property type="entry name" value="FlgD/Vpr_Ig-like"/>
</dbReference>